<name>A0AA36ALA0_OCTVU</name>
<keyword evidence="2" id="KW-1185">Reference proteome</keyword>
<organism evidence="1 2">
    <name type="scientific">Octopus vulgaris</name>
    <name type="common">Common octopus</name>
    <dbReference type="NCBI Taxonomy" id="6645"/>
    <lineage>
        <taxon>Eukaryota</taxon>
        <taxon>Metazoa</taxon>
        <taxon>Spiralia</taxon>
        <taxon>Lophotrochozoa</taxon>
        <taxon>Mollusca</taxon>
        <taxon>Cephalopoda</taxon>
        <taxon>Coleoidea</taxon>
        <taxon>Octopodiformes</taxon>
        <taxon>Octopoda</taxon>
        <taxon>Incirrata</taxon>
        <taxon>Octopodidae</taxon>
        <taxon>Octopus</taxon>
    </lineage>
</organism>
<evidence type="ECO:0000313" key="2">
    <source>
        <dbReference type="Proteomes" id="UP001162480"/>
    </source>
</evidence>
<gene>
    <name evidence="1" type="ORF">OCTVUL_1B007662</name>
</gene>
<accession>A0AA36ALA0</accession>
<proteinExistence type="predicted"/>
<dbReference type="EMBL" id="OX597815">
    <property type="protein sequence ID" value="CAI9717583.1"/>
    <property type="molecule type" value="Genomic_DNA"/>
</dbReference>
<dbReference type="Proteomes" id="UP001162480">
    <property type="component" value="Chromosome 2"/>
</dbReference>
<dbReference type="AlphaFoldDB" id="A0AA36ALA0"/>
<protein>
    <submittedName>
        <fullName evidence="1">Uncharacterized protein</fullName>
    </submittedName>
</protein>
<feature type="non-terminal residue" evidence="1">
    <location>
        <position position="75"/>
    </location>
</feature>
<evidence type="ECO:0000313" key="1">
    <source>
        <dbReference type="EMBL" id="CAI9717583.1"/>
    </source>
</evidence>
<reference evidence="1" key="1">
    <citation type="submission" date="2023-08" db="EMBL/GenBank/DDBJ databases">
        <authorList>
            <person name="Alioto T."/>
            <person name="Alioto T."/>
            <person name="Gomez Garrido J."/>
        </authorList>
    </citation>
    <scope>NUCLEOTIDE SEQUENCE</scope>
</reference>
<sequence length="75" mass="9013">MFQRWLLSCCREWQRFPCTPVGVQCRKDSCVLQTILIIICTANIEISLVTCFHPISLKVRWNMLRQIFYSWMPFL</sequence>